<feature type="region of interest" description="Disordered" evidence="1">
    <location>
        <begin position="1"/>
        <end position="35"/>
    </location>
</feature>
<feature type="compositionally biased region" description="Low complexity" evidence="1">
    <location>
        <begin position="219"/>
        <end position="232"/>
    </location>
</feature>
<feature type="compositionally biased region" description="Basic residues" evidence="1">
    <location>
        <begin position="103"/>
        <end position="121"/>
    </location>
</feature>
<feature type="non-terminal residue" evidence="2">
    <location>
        <position position="1"/>
    </location>
</feature>
<feature type="compositionally biased region" description="Basic residues" evidence="1">
    <location>
        <begin position="292"/>
        <end position="307"/>
    </location>
</feature>
<proteinExistence type="predicted"/>
<evidence type="ECO:0000256" key="1">
    <source>
        <dbReference type="SAM" id="MobiDB-lite"/>
    </source>
</evidence>
<accession>A0A6J4UKQ5</accession>
<evidence type="ECO:0000313" key="2">
    <source>
        <dbReference type="EMBL" id="CAA9550659.1"/>
    </source>
</evidence>
<feature type="compositionally biased region" description="Basic residues" evidence="1">
    <location>
        <begin position="266"/>
        <end position="275"/>
    </location>
</feature>
<feature type="compositionally biased region" description="Basic and acidic residues" evidence="1">
    <location>
        <begin position="15"/>
        <end position="33"/>
    </location>
</feature>
<protein>
    <submittedName>
        <fullName evidence="2">Luciferase-like protein</fullName>
    </submittedName>
</protein>
<reference evidence="2" key="1">
    <citation type="submission" date="2020-02" db="EMBL/GenBank/DDBJ databases">
        <authorList>
            <person name="Meier V. D."/>
        </authorList>
    </citation>
    <scope>NUCLEOTIDE SEQUENCE</scope>
    <source>
        <strain evidence="2">AVDCRST_MAG49</strain>
    </source>
</reference>
<feature type="compositionally biased region" description="Basic residues" evidence="1">
    <location>
        <begin position="198"/>
        <end position="213"/>
    </location>
</feature>
<feature type="compositionally biased region" description="Basic and acidic residues" evidence="1">
    <location>
        <begin position="170"/>
        <end position="197"/>
    </location>
</feature>
<dbReference type="AlphaFoldDB" id="A0A6J4UKQ5"/>
<feature type="compositionally biased region" description="Gly residues" evidence="1">
    <location>
        <begin position="253"/>
        <end position="265"/>
    </location>
</feature>
<gene>
    <name evidence="2" type="ORF">AVDCRST_MAG49-1731</name>
</gene>
<dbReference type="EMBL" id="CADCWG010000111">
    <property type="protein sequence ID" value="CAA9550659.1"/>
    <property type="molecule type" value="Genomic_DNA"/>
</dbReference>
<feature type="compositionally biased region" description="Basic and acidic residues" evidence="1">
    <location>
        <begin position="234"/>
        <end position="251"/>
    </location>
</feature>
<feature type="compositionally biased region" description="Low complexity" evidence="1">
    <location>
        <begin position="122"/>
        <end position="139"/>
    </location>
</feature>
<feature type="non-terminal residue" evidence="2">
    <location>
        <position position="324"/>
    </location>
</feature>
<name>A0A6J4UKQ5_9BACT</name>
<organism evidence="2">
    <name type="scientific">uncultured Thermomicrobiales bacterium</name>
    <dbReference type="NCBI Taxonomy" id="1645740"/>
    <lineage>
        <taxon>Bacteria</taxon>
        <taxon>Pseudomonadati</taxon>
        <taxon>Thermomicrobiota</taxon>
        <taxon>Thermomicrobia</taxon>
        <taxon>Thermomicrobiales</taxon>
        <taxon>environmental samples</taxon>
    </lineage>
</organism>
<sequence length="324" mass="35869">GGQVRGVRAAGLEDGPGRDPRPGRAVRGDDRRRQGGRCRAELALGLAVRPLPHRARADDGDHLRVLDVDRDARARHRAGADRADGRLQRLPQPRPLRQDRLDRRRRQPRAPRRRDRRRLVRARVAGLRLRLPGDPGADGDVPRGRPGDPPDVDGGQAQLRGQALHHRRADQRAEERLRDPRQEDPALDRGGRREGHAQARRPVRRRLQHRARPRDRAAQARGASGPLRGSRPGLRRDHQVGGGRRCPDRRGGGSRTGDGPVAGRGGIRRVRRQNGHRSALAGPGPPSGDGRRGHRLLHHLHAGRRLRPGAAPPLRPRGDPGVRL</sequence>
<feature type="region of interest" description="Disordered" evidence="1">
    <location>
        <begin position="74"/>
        <end position="324"/>
    </location>
</feature>
<feature type="compositionally biased region" description="Basic and acidic residues" evidence="1">
    <location>
        <begin position="74"/>
        <end position="87"/>
    </location>
</feature>